<gene>
    <name evidence="6" type="ORF">GR328_05675</name>
</gene>
<feature type="compositionally biased region" description="Basic and acidic residues" evidence="4">
    <location>
        <begin position="22"/>
        <end position="34"/>
    </location>
</feature>
<protein>
    <submittedName>
        <fullName evidence="6">Helix-turn-helix domain-containing protein</fullName>
    </submittedName>
</protein>
<dbReference type="SMART" id="SM00419">
    <property type="entry name" value="HTH_CRP"/>
    <property type="match status" value="1"/>
</dbReference>
<dbReference type="SUPFAM" id="SSF46785">
    <property type="entry name" value="Winged helix' DNA-binding domain"/>
    <property type="match status" value="1"/>
</dbReference>
<dbReference type="GO" id="GO:0003677">
    <property type="term" value="F:DNA binding"/>
    <property type="evidence" value="ECO:0007669"/>
    <property type="project" value="UniProtKB-KW"/>
</dbReference>
<dbReference type="InterPro" id="IPR018490">
    <property type="entry name" value="cNMP-bd_dom_sf"/>
</dbReference>
<evidence type="ECO:0000256" key="4">
    <source>
        <dbReference type="SAM" id="MobiDB-lite"/>
    </source>
</evidence>
<sequence>MEQHHRPDQTNSTTAPANPLIRKLEQRDTLAPEEKQALDKAMARGRIKEFRTKEEMVREHDEPSFSTLLLDGWAARYKSLSDGRRQMLAFHISGDFVDLHAFPLKVQDHSVVALTPCKVVLVPHEALNEITENFPHLTRLLWVSTLIDGAIVREWLLSTGRRSAIEHVANLMCETYTRLQAIGLAKADEFNFPLTQAELGDALGISTVHVNRVLQDLRKEGLITWKGDRIEINDWDRLCALADFDPTYLHLDQRPR</sequence>
<dbReference type="OrthoDB" id="7584044at2"/>
<accession>A0A7X3MPQ5</accession>
<dbReference type="InterPro" id="IPR036388">
    <property type="entry name" value="WH-like_DNA-bd_sf"/>
</dbReference>
<proteinExistence type="predicted"/>
<dbReference type="GO" id="GO:0006355">
    <property type="term" value="P:regulation of DNA-templated transcription"/>
    <property type="evidence" value="ECO:0007669"/>
    <property type="project" value="InterPro"/>
</dbReference>
<dbReference type="RefSeq" id="WP_160883551.1">
    <property type="nucleotide sequence ID" value="NZ_WURB01000003.1"/>
</dbReference>
<dbReference type="CDD" id="cd00038">
    <property type="entry name" value="CAP_ED"/>
    <property type="match status" value="1"/>
</dbReference>
<evidence type="ECO:0000256" key="1">
    <source>
        <dbReference type="ARBA" id="ARBA00023015"/>
    </source>
</evidence>
<evidence type="ECO:0000313" key="7">
    <source>
        <dbReference type="Proteomes" id="UP000436483"/>
    </source>
</evidence>
<evidence type="ECO:0000256" key="3">
    <source>
        <dbReference type="ARBA" id="ARBA00023163"/>
    </source>
</evidence>
<dbReference type="SUPFAM" id="SSF51206">
    <property type="entry name" value="cAMP-binding domain-like"/>
    <property type="match status" value="1"/>
</dbReference>
<evidence type="ECO:0000313" key="6">
    <source>
        <dbReference type="EMBL" id="MXQ10946.1"/>
    </source>
</evidence>
<feature type="region of interest" description="Disordered" evidence="4">
    <location>
        <begin position="1"/>
        <end position="34"/>
    </location>
</feature>
<dbReference type="InterPro" id="IPR014710">
    <property type="entry name" value="RmlC-like_jellyroll"/>
</dbReference>
<dbReference type="Gene3D" id="1.10.10.10">
    <property type="entry name" value="Winged helix-like DNA-binding domain superfamily/Winged helix DNA-binding domain"/>
    <property type="match status" value="1"/>
</dbReference>
<dbReference type="InterPro" id="IPR012318">
    <property type="entry name" value="HTH_CRP"/>
</dbReference>
<keyword evidence="3" id="KW-0804">Transcription</keyword>
<comment type="caution">
    <text evidence="6">The sequence shown here is derived from an EMBL/GenBank/DDBJ whole genome shotgun (WGS) entry which is preliminary data.</text>
</comment>
<evidence type="ECO:0000256" key="2">
    <source>
        <dbReference type="ARBA" id="ARBA00023125"/>
    </source>
</evidence>
<dbReference type="AlphaFoldDB" id="A0A7X3MPQ5"/>
<dbReference type="Pfam" id="PF00027">
    <property type="entry name" value="cNMP_binding"/>
    <property type="match status" value="1"/>
</dbReference>
<dbReference type="Proteomes" id="UP000436483">
    <property type="component" value="Unassembled WGS sequence"/>
</dbReference>
<dbReference type="Pfam" id="PF13545">
    <property type="entry name" value="HTH_Crp_2"/>
    <property type="match status" value="1"/>
</dbReference>
<keyword evidence="7" id="KW-1185">Reference proteome</keyword>
<dbReference type="InterPro" id="IPR000595">
    <property type="entry name" value="cNMP-bd_dom"/>
</dbReference>
<name>A0A7X3MPQ5_9HYPH</name>
<reference evidence="6 7" key="2">
    <citation type="submission" date="2020-01" db="EMBL/GenBank/DDBJ databases">
        <title>Microvirga sp. nov., an arsenate reduction bacterium isolated from Tibet hotspring sediments.</title>
        <authorList>
            <person name="Xian W.-D."/>
            <person name="Li W.-J."/>
        </authorList>
    </citation>
    <scope>NUCLEOTIDE SEQUENCE [LARGE SCALE GENOMIC DNA]</scope>
    <source>
        <strain evidence="6 7">KCTC 23863</strain>
    </source>
</reference>
<keyword evidence="1" id="KW-0805">Transcription regulation</keyword>
<feature type="domain" description="HTH crp-type" evidence="5">
    <location>
        <begin position="162"/>
        <end position="236"/>
    </location>
</feature>
<dbReference type="PROSITE" id="PS51063">
    <property type="entry name" value="HTH_CRP_2"/>
    <property type="match status" value="1"/>
</dbReference>
<dbReference type="Gene3D" id="2.60.120.10">
    <property type="entry name" value="Jelly Rolls"/>
    <property type="match status" value="1"/>
</dbReference>
<organism evidence="6 7">
    <name type="scientific">Microvirga makkahensis</name>
    <dbReference type="NCBI Taxonomy" id="1128670"/>
    <lineage>
        <taxon>Bacteria</taxon>
        <taxon>Pseudomonadati</taxon>
        <taxon>Pseudomonadota</taxon>
        <taxon>Alphaproteobacteria</taxon>
        <taxon>Hyphomicrobiales</taxon>
        <taxon>Methylobacteriaceae</taxon>
        <taxon>Microvirga</taxon>
    </lineage>
</organism>
<dbReference type="InterPro" id="IPR036390">
    <property type="entry name" value="WH_DNA-bd_sf"/>
</dbReference>
<keyword evidence="2" id="KW-0238">DNA-binding</keyword>
<evidence type="ECO:0000259" key="5">
    <source>
        <dbReference type="PROSITE" id="PS51063"/>
    </source>
</evidence>
<dbReference type="EMBL" id="WURB01000003">
    <property type="protein sequence ID" value="MXQ10946.1"/>
    <property type="molecule type" value="Genomic_DNA"/>
</dbReference>
<reference evidence="6 7" key="1">
    <citation type="submission" date="2019-12" db="EMBL/GenBank/DDBJ databases">
        <authorList>
            <person name="Yuan C.-G."/>
        </authorList>
    </citation>
    <scope>NUCLEOTIDE SEQUENCE [LARGE SCALE GENOMIC DNA]</scope>
    <source>
        <strain evidence="6 7">KCTC 23863</strain>
    </source>
</reference>